<dbReference type="GeneID" id="2873304"/>
<dbReference type="PANTHER" id="PTHR46082">
    <property type="entry name" value="ATP/GTP-BINDING PROTEIN-RELATED"/>
    <property type="match status" value="1"/>
</dbReference>
<evidence type="ECO:0000313" key="4">
    <source>
        <dbReference type="Proteomes" id="UP000000560"/>
    </source>
</evidence>
<organism evidence="3 4">
    <name type="scientific">Emericella nidulans (strain FGSC A4 / ATCC 38163 / CBS 112.46 / NRRL 194 / M139)</name>
    <name type="common">Aspergillus nidulans</name>
    <dbReference type="NCBI Taxonomy" id="227321"/>
    <lineage>
        <taxon>Eukaryota</taxon>
        <taxon>Fungi</taxon>
        <taxon>Dikarya</taxon>
        <taxon>Ascomycota</taxon>
        <taxon>Pezizomycotina</taxon>
        <taxon>Eurotiomycetes</taxon>
        <taxon>Eurotiomycetidae</taxon>
        <taxon>Eurotiales</taxon>
        <taxon>Aspergillaceae</taxon>
        <taxon>Aspergillus</taxon>
        <taxon>Aspergillus subgen. Nidulantes</taxon>
    </lineage>
</organism>
<dbReference type="Gene3D" id="3.40.50.300">
    <property type="entry name" value="P-loop containing nucleotide triphosphate hydrolases"/>
    <property type="match status" value="1"/>
</dbReference>
<dbReference type="Gene3D" id="1.25.40.10">
    <property type="entry name" value="Tetratricopeptide repeat domain"/>
    <property type="match status" value="2"/>
</dbReference>
<dbReference type="HOGENOM" id="CLU_000288_125_3_1"/>
<evidence type="ECO:0008006" key="5">
    <source>
        <dbReference type="Google" id="ProtNLM"/>
    </source>
</evidence>
<dbReference type="SUPFAM" id="SSF53167">
    <property type="entry name" value="Purine and uridine phosphorylases"/>
    <property type="match status" value="1"/>
</dbReference>
<dbReference type="Pfam" id="PF13374">
    <property type="entry name" value="TPR_10"/>
    <property type="match status" value="6"/>
</dbReference>
<dbReference type="InParanoid" id="Q5B6E9"/>
<dbReference type="InterPro" id="IPR027417">
    <property type="entry name" value="P-loop_NTPase"/>
</dbReference>
<dbReference type="KEGG" id="ani:ANIA_03881"/>
<dbReference type="Pfam" id="PF13424">
    <property type="entry name" value="TPR_12"/>
    <property type="match status" value="1"/>
</dbReference>
<evidence type="ECO:0000259" key="1">
    <source>
        <dbReference type="Pfam" id="PF00931"/>
    </source>
</evidence>
<keyword evidence="4" id="KW-1185">Reference proteome</keyword>
<dbReference type="STRING" id="227321.Q5B6E9"/>
<evidence type="ECO:0000313" key="3">
    <source>
        <dbReference type="EMBL" id="CBF75176.1"/>
    </source>
</evidence>
<protein>
    <recommendedName>
        <fullName evidence="5">AAA+ ATPase domain-containing protein</fullName>
    </recommendedName>
</protein>
<dbReference type="Pfam" id="PF13176">
    <property type="entry name" value="TPR_7"/>
    <property type="match status" value="1"/>
</dbReference>
<accession>Q5B6E9</accession>
<dbReference type="EMBL" id="BN001302">
    <property type="protein sequence ID" value="CBF75176.1"/>
    <property type="molecule type" value="Genomic_DNA"/>
</dbReference>
<dbReference type="AlphaFoldDB" id="Q5B6E9"/>
<evidence type="ECO:0000259" key="2">
    <source>
        <dbReference type="Pfam" id="PF01048"/>
    </source>
</evidence>
<dbReference type="InterPro" id="IPR000845">
    <property type="entry name" value="Nucleoside_phosphorylase_d"/>
</dbReference>
<dbReference type="InterPro" id="IPR053137">
    <property type="entry name" value="NLR-like"/>
</dbReference>
<dbReference type="SUPFAM" id="SSF48452">
    <property type="entry name" value="TPR-like"/>
    <property type="match status" value="3"/>
</dbReference>
<reference evidence="4" key="1">
    <citation type="journal article" date="2005" name="Nature">
        <title>Sequencing of Aspergillus nidulans and comparative analysis with A. fumigatus and A. oryzae.</title>
        <authorList>
            <person name="Galagan J.E."/>
            <person name="Calvo S.E."/>
            <person name="Cuomo C."/>
            <person name="Ma L.J."/>
            <person name="Wortman J.R."/>
            <person name="Batzoglou S."/>
            <person name="Lee S.I."/>
            <person name="Basturkmen M."/>
            <person name="Spevak C.C."/>
            <person name="Clutterbuck J."/>
            <person name="Kapitonov V."/>
            <person name="Jurka J."/>
            <person name="Scazzocchio C."/>
            <person name="Farman M."/>
            <person name="Butler J."/>
            <person name="Purcell S."/>
            <person name="Harris S."/>
            <person name="Braus G.H."/>
            <person name="Draht O."/>
            <person name="Busch S."/>
            <person name="D'Enfert C."/>
            <person name="Bouchier C."/>
            <person name="Goldman G.H."/>
            <person name="Bell-Pedersen D."/>
            <person name="Griffiths-Jones S."/>
            <person name="Doonan J.H."/>
            <person name="Yu J."/>
            <person name="Vienken K."/>
            <person name="Pain A."/>
            <person name="Freitag M."/>
            <person name="Selker E.U."/>
            <person name="Archer D.B."/>
            <person name="Penalva M.A."/>
            <person name="Oakley B.R."/>
            <person name="Momany M."/>
            <person name="Tanaka T."/>
            <person name="Kumagai T."/>
            <person name="Asai K."/>
            <person name="Machida M."/>
            <person name="Nierman W.C."/>
            <person name="Denning D.W."/>
            <person name="Caddick M."/>
            <person name="Hynes M."/>
            <person name="Paoletti M."/>
            <person name="Fischer R."/>
            <person name="Miller B."/>
            <person name="Dyer P."/>
            <person name="Sachs M.S."/>
            <person name="Osmani S.A."/>
            <person name="Birren B.W."/>
        </authorList>
    </citation>
    <scope>NUCLEOTIDE SEQUENCE [LARGE SCALE GENOMIC DNA]</scope>
    <source>
        <strain evidence="4">FGSC A4 / ATCC 38163 / CBS 112.46 / NRRL 194 / M139</strain>
    </source>
</reference>
<dbReference type="OMA" id="FEDEWRY"/>
<reference evidence="4" key="2">
    <citation type="journal article" date="2009" name="Fungal Genet. Biol.">
        <title>The 2008 update of the Aspergillus nidulans genome annotation: a community effort.</title>
        <authorList>
            <person name="Wortman J.R."/>
            <person name="Gilsenan J.M."/>
            <person name="Joardar V."/>
            <person name="Deegan J."/>
            <person name="Clutterbuck J."/>
            <person name="Andersen M.R."/>
            <person name="Archer D."/>
            <person name="Bencina M."/>
            <person name="Braus G."/>
            <person name="Coutinho P."/>
            <person name="von Dohren H."/>
            <person name="Doonan J."/>
            <person name="Driessen A.J."/>
            <person name="Durek P."/>
            <person name="Espeso E."/>
            <person name="Fekete E."/>
            <person name="Flipphi M."/>
            <person name="Estrada C.G."/>
            <person name="Geysens S."/>
            <person name="Goldman G."/>
            <person name="de Groot P.W."/>
            <person name="Hansen K."/>
            <person name="Harris S.D."/>
            <person name="Heinekamp T."/>
            <person name="Helmstaedt K."/>
            <person name="Henrissat B."/>
            <person name="Hofmann G."/>
            <person name="Homan T."/>
            <person name="Horio T."/>
            <person name="Horiuchi H."/>
            <person name="James S."/>
            <person name="Jones M."/>
            <person name="Karaffa L."/>
            <person name="Karanyi Z."/>
            <person name="Kato M."/>
            <person name="Keller N."/>
            <person name="Kelly D.E."/>
            <person name="Kiel J.A."/>
            <person name="Kim J.M."/>
            <person name="van der Klei I.J."/>
            <person name="Klis F.M."/>
            <person name="Kovalchuk A."/>
            <person name="Krasevec N."/>
            <person name="Kubicek C.P."/>
            <person name="Liu B."/>
            <person name="Maccabe A."/>
            <person name="Meyer V."/>
            <person name="Mirabito P."/>
            <person name="Miskei M."/>
            <person name="Mos M."/>
            <person name="Mullins J."/>
            <person name="Nelson D.R."/>
            <person name="Nielsen J."/>
            <person name="Oakley B.R."/>
            <person name="Osmani S.A."/>
            <person name="Pakula T."/>
            <person name="Paszewski A."/>
            <person name="Paulsen I."/>
            <person name="Pilsyk S."/>
            <person name="Pocsi I."/>
            <person name="Punt P.J."/>
            <person name="Ram A.F."/>
            <person name="Ren Q."/>
            <person name="Robellet X."/>
            <person name="Robson G."/>
            <person name="Seiboth B."/>
            <person name="van Solingen P."/>
            <person name="Specht T."/>
            <person name="Sun J."/>
            <person name="Taheri-Talesh N."/>
            <person name="Takeshita N."/>
            <person name="Ussery D."/>
            <person name="vanKuyk P.A."/>
            <person name="Visser H."/>
            <person name="van de Vondervoort P.J."/>
            <person name="de Vries R.P."/>
            <person name="Walton J."/>
            <person name="Xiang X."/>
            <person name="Xiong Y."/>
            <person name="Zeng A.P."/>
            <person name="Brandt B.W."/>
            <person name="Cornell M.J."/>
            <person name="van den Hondel C.A."/>
            <person name="Visser J."/>
            <person name="Oliver S.G."/>
            <person name="Turner G."/>
        </authorList>
    </citation>
    <scope>GENOME REANNOTATION</scope>
    <source>
        <strain evidence="4">FGSC A4 / ATCC 38163 / CBS 112.46 / NRRL 194 / M139</strain>
    </source>
</reference>
<dbReference type="GO" id="GO:0043531">
    <property type="term" value="F:ADP binding"/>
    <property type="evidence" value="ECO:0007669"/>
    <property type="project" value="InterPro"/>
</dbReference>
<dbReference type="SUPFAM" id="SSF52540">
    <property type="entry name" value="P-loop containing nucleoside triphosphate hydrolases"/>
    <property type="match status" value="1"/>
</dbReference>
<dbReference type="Pfam" id="PF00931">
    <property type="entry name" value="NB-ARC"/>
    <property type="match status" value="1"/>
</dbReference>
<feature type="domain" description="Nucleoside phosphorylase" evidence="2">
    <location>
        <begin position="12"/>
        <end position="293"/>
    </location>
</feature>
<dbReference type="Gene3D" id="3.40.50.1580">
    <property type="entry name" value="Nucleoside phosphorylase domain"/>
    <property type="match status" value="1"/>
</dbReference>
<dbReference type="InterPro" id="IPR035994">
    <property type="entry name" value="Nucleoside_phosphorylase_sf"/>
</dbReference>
<sequence length="1125" mass="125890">MPEQHRRQTDYRIAWVCALPLEAAAAQSMLDEVHPRLPQLINDQNIYTLGAIAGHNVVLACLPSGAYGTISTAVVITQLLSTFTEVEFGLMVGVGGGIPRTVDNNMWLGDIVVSKPTSEGTSGVVAYDFGKVLGDGEFKVTGILNRPPLVLLNAISQLQAEEIMGKPLGILSLVSSALKTNSGVASQYCKPERSSDRLFQAEYVHPLGDADCGKCDTRYLVDRSVRQSEEPRVHYGLIASGNQLIRDAVSRDRLAKKHGALCFEMEAAGLVNQLPSVVIRGICDYCDSHKSKHWQGYASLTAAAYAKILLSRIPQAKSSNGSQMPQRTPCFIVPFRQNPLFLGRERELSRLQMLITGGNSGTRRAAIAGLGGVGKTQIVLELAYRLHKKPEAYSIIWISSTSAETVEQAFMDIGSRLGLESITPDNVKDRVKGYLNSDTAGPWVLIIDNADDSGLWSASRIRDTLPTSPRGFILFTTRNHQLATKVAGPNIVDLNEMDVQSAITLLKSAVFDQSLLESDTSTAVLARHLHFIPLAIVQAASYINENLISAETYLSLIKDTETSMLELLSRDFEDEWRYLGTANSITSAWLISFRQIQTMSPLAVEYLSFMSCLDFAWIPCLLLPAAQSKVEQQSALGVLKGYYFISEHSESGIQYFSLHELVHSVTKNWLRTQNTLECWMKKAGQHLKDIFPESKPENRMLWRRYLPHAQHILGCEQFQARTPDRERLVQKVGQSLYSDGRYREAEVLFREILETRRARLGHDHPDTLESLECVVATLWDQGHWKHVEELQLRLLEVREKRLGPDDPVVLSSLGNLASTFMNQGKWADAQNMEREVSTKFKLLLGEDHPKTLKSMSNLATTYRMQGKYGQAEELDICVLKCRTKVLGPEHPDTVMTMGNLASTYMEQGRWSEAEELRRRQSQAVLGTEHPNTLISMANLASTYRNQYKFAEAELLEMETTKIFKSVLGSQHPITLRSMGNLASTKRSLGKLEEAEELEEQVMTTFDSILGRAHPDTLTSMGNLACTYRYQGRCAEAEKLEIEVLDARKKLLGPSHVNTLTSMWNLARTWRRQEKYTESYKLLQACVEQQIRQLGPNHPDTLEATLELDSWQSGIDGSWILMKNVE</sequence>
<dbReference type="InterPro" id="IPR019734">
    <property type="entry name" value="TPR_rpt"/>
</dbReference>
<accession>C8V6C7</accession>
<dbReference type="RefSeq" id="XP_661485.1">
    <property type="nucleotide sequence ID" value="XM_656393.1"/>
</dbReference>
<dbReference type="PANTHER" id="PTHR46082:SF11">
    <property type="entry name" value="AAA+ ATPASE DOMAIN-CONTAINING PROTEIN-RELATED"/>
    <property type="match status" value="1"/>
</dbReference>
<feature type="domain" description="NB-ARC" evidence="1">
    <location>
        <begin position="364"/>
        <end position="514"/>
    </location>
</feature>
<name>Q5B6E9_EMENI</name>
<dbReference type="eggNOG" id="KOG1840">
    <property type="taxonomic scope" value="Eukaryota"/>
</dbReference>
<dbReference type="InterPro" id="IPR002182">
    <property type="entry name" value="NB-ARC"/>
</dbReference>
<dbReference type="OrthoDB" id="5986190at2759"/>
<proteinExistence type="predicted"/>
<dbReference type="GO" id="GO:0003824">
    <property type="term" value="F:catalytic activity"/>
    <property type="evidence" value="ECO:0007669"/>
    <property type="project" value="InterPro"/>
</dbReference>
<dbReference type="Pfam" id="PF01048">
    <property type="entry name" value="PNP_UDP_1"/>
    <property type="match status" value="1"/>
</dbReference>
<dbReference type="Proteomes" id="UP000000560">
    <property type="component" value="Chromosome II"/>
</dbReference>
<dbReference type="InterPro" id="IPR011990">
    <property type="entry name" value="TPR-like_helical_dom_sf"/>
</dbReference>
<gene>
    <name evidence="3" type="ORF">ANIA_03881</name>
</gene>
<dbReference type="GO" id="GO:0009116">
    <property type="term" value="P:nucleoside metabolic process"/>
    <property type="evidence" value="ECO:0007669"/>
    <property type="project" value="InterPro"/>
</dbReference>